<dbReference type="InterPro" id="IPR011335">
    <property type="entry name" value="Restrct_endonuc-II-like"/>
</dbReference>
<keyword evidence="4" id="KW-0540">Nuclease</keyword>
<dbReference type="NCBIfam" id="TIGR00252">
    <property type="entry name" value="YraN family protein"/>
    <property type="match status" value="1"/>
</dbReference>
<evidence type="ECO:0000313" key="5">
    <source>
        <dbReference type="Proteomes" id="UP000076947"/>
    </source>
</evidence>
<dbReference type="Proteomes" id="UP000544551">
    <property type="component" value="Unassembled WGS sequence"/>
</dbReference>
<dbReference type="InterPro" id="IPR011856">
    <property type="entry name" value="tRNA_endonuc-like_dom_sf"/>
</dbReference>
<evidence type="ECO:0000313" key="3">
    <source>
        <dbReference type="EMBL" id="NME88195.1"/>
    </source>
</evidence>
<dbReference type="EMBL" id="LSTQ01000026">
    <property type="protein sequence ID" value="OAH25058.1"/>
    <property type="molecule type" value="Genomic_DNA"/>
</dbReference>
<organism evidence="4 5">
    <name type="scientific">Corynebacterium stationis</name>
    <dbReference type="NCBI Taxonomy" id="1705"/>
    <lineage>
        <taxon>Bacteria</taxon>
        <taxon>Bacillati</taxon>
        <taxon>Actinomycetota</taxon>
        <taxon>Actinomycetes</taxon>
        <taxon>Mycobacteriales</taxon>
        <taxon>Corynebacteriaceae</taxon>
        <taxon>Corynebacterium</taxon>
    </lineage>
</organism>
<dbReference type="GeneID" id="78285400"/>
<dbReference type="HAMAP" id="MF_00048">
    <property type="entry name" value="UPF0102"/>
    <property type="match status" value="1"/>
</dbReference>
<reference evidence="4" key="1">
    <citation type="submission" date="2016-02" db="EMBL/GenBank/DDBJ databases">
        <authorList>
            <person name="Wen L."/>
            <person name="He K."/>
            <person name="Yang H."/>
        </authorList>
    </citation>
    <scope>NUCLEOTIDE SEQUENCE [LARGE SCALE GENOMIC DNA]</scope>
    <source>
        <strain evidence="4">GA-15</strain>
    </source>
</reference>
<protein>
    <recommendedName>
        <fullName evidence="2">UPF0102 protein AYJ05_07485</fullName>
    </recommendedName>
</protein>
<comment type="caution">
    <text evidence="4">The sequence shown here is derived from an EMBL/GenBank/DDBJ whole genome shotgun (WGS) entry which is preliminary data.</text>
</comment>
<proteinExistence type="inferred from homology"/>
<dbReference type="PANTHER" id="PTHR34039:SF1">
    <property type="entry name" value="UPF0102 PROTEIN YRAN"/>
    <property type="match status" value="1"/>
</dbReference>
<gene>
    <name evidence="4" type="ORF">AYJ05_07485</name>
    <name evidence="3" type="ORF">HF853_00570</name>
</gene>
<dbReference type="CDD" id="cd20736">
    <property type="entry name" value="PoNe_Nuclease"/>
    <property type="match status" value="1"/>
</dbReference>
<dbReference type="Gene3D" id="3.40.1350.10">
    <property type="match status" value="1"/>
</dbReference>
<name>A0A110A8B8_9CORY</name>
<sequence>MINKTTRKSALGKRGERFAADFYRSRGAEVIAANVNYAVGEIDLIVRENNVFVFVEVKTRTTANYGLAEAVTRRKIARMRKAAVQWLNGRPISEVRFDVVALLVNGSSFELQHFEAVS</sequence>
<reference evidence="3 6" key="3">
    <citation type="submission" date="2020-04" db="EMBL/GenBank/DDBJ databases">
        <authorList>
            <person name="Hitch T.C.A."/>
            <person name="Wylensek D."/>
            <person name="Clavel T."/>
        </authorList>
    </citation>
    <scope>NUCLEOTIDE SEQUENCE [LARGE SCALE GENOMIC DNA]</scope>
    <source>
        <strain evidence="3 6">BL-383-APC-3D</strain>
    </source>
</reference>
<dbReference type="RefSeq" id="WP_066793317.1">
    <property type="nucleotide sequence ID" value="NZ_CAJFGC010000035.1"/>
</dbReference>
<evidence type="ECO:0000256" key="2">
    <source>
        <dbReference type="HAMAP-Rule" id="MF_00048"/>
    </source>
</evidence>
<dbReference type="STRING" id="1705.CA21670_04610"/>
<dbReference type="Proteomes" id="UP000076947">
    <property type="component" value="Unassembled WGS sequence"/>
</dbReference>
<reference evidence="5" key="2">
    <citation type="submission" date="2016-02" db="EMBL/GenBank/DDBJ databases">
        <authorList>
            <person name="Kaur G."/>
            <person name="Nair G.R."/>
            <person name="Mayilraj S."/>
        </authorList>
    </citation>
    <scope>NUCLEOTIDE SEQUENCE [LARGE SCALE GENOMIC DNA]</scope>
    <source>
        <strain evidence="5">GA-15</strain>
    </source>
</reference>
<dbReference type="NCBIfam" id="NF009154">
    <property type="entry name" value="PRK12497.3-3"/>
    <property type="match status" value="1"/>
</dbReference>
<dbReference type="GO" id="GO:0004519">
    <property type="term" value="F:endonuclease activity"/>
    <property type="evidence" value="ECO:0007669"/>
    <property type="project" value="UniProtKB-KW"/>
</dbReference>
<accession>A0A110A8B8</accession>
<dbReference type="InterPro" id="IPR003509">
    <property type="entry name" value="UPF0102_YraN-like"/>
</dbReference>
<evidence type="ECO:0000313" key="6">
    <source>
        <dbReference type="Proteomes" id="UP000544551"/>
    </source>
</evidence>
<comment type="similarity">
    <text evidence="1 2">Belongs to the UPF0102 family.</text>
</comment>
<dbReference type="KEGG" id="csta:CSTAT_05305"/>
<keyword evidence="4" id="KW-0255">Endonuclease</keyword>
<keyword evidence="5" id="KW-1185">Reference proteome</keyword>
<keyword evidence="4" id="KW-0378">Hydrolase</keyword>
<dbReference type="OrthoDB" id="9794876at2"/>
<dbReference type="AlphaFoldDB" id="A0A110A8B8"/>
<dbReference type="NCBIfam" id="NF009150">
    <property type="entry name" value="PRK12497.1-3"/>
    <property type="match status" value="1"/>
</dbReference>
<dbReference type="Pfam" id="PF02021">
    <property type="entry name" value="UPF0102"/>
    <property type="match status" value="1"/>
</dbReference>
<dbReference type="EMBL" id="JABAFZ010000001">
    <property type="protein sequence ID" value="NME88195.1"/>
    <property type="molecule type" value="Genomic_DNA"/>
</dbReference>
<evidence type="ECO:0000313" key="4">
    <source>
        <dbReference type="EMBL" id="OAH25058.1"/>
    </source>
</evidence>
<dbReference type="SUPFAM" id="SSF52980">
    <property type="entry name" value="Restriction endonuclease-like"/>
    <property type="match status" value="1"/>
</dbReference>
<dbReference type="GO" id="GO:0003676">
    <property type="term" value="F:nucleic acid binding"/>
    <property type="evidence" value="ECO:0007669"/>
    <property type="project" value="InterPro"/>
</dbReference>
<evidence type="ECO:0000256" key="1">
    <source>
        <dbReference type="ARBA" id="ARBA00006738"/>
    </source>
</evidence>
<dbReference type="PANTHER" id="PTHR34039">
    <property type="entry name" value="UPF0102 PROTEIN YRAN"/>
    <property type="match status" value="1"/>
</dbReference>